<dbReference type="KEGG" id="hfl:PUV54_03035"/>
<proteinExistence type="predicted"/>
<accession>A0AAE9ZEB4</accession>
<reference evidence="2" key="1">
    <citation type="submission" date="2023-02" db="EMBL/GenBank/DDBJ databases">
        <title>Genome sequence of Hyphococcus flavus.</title>
        <authorList>
            <person name="Rong J.-C."/>
            <person name="Zhao Q."/>
            <person name="Yi M."/>
            <person name="Wu J.-Y."/>
        </authorList>
    </citation>
    <scope>NUCLEOTIDE SEQUENCE</scope>
    <source>
        <strain evidence="2">MCCC 1K03223</strain>
    </source>
</reference>
<protein>
    <submittedName>
        <fullName evidence="2">Phytanoyl-CoA dioxygenase family protein</fullName>
    </submittedName>
</protein>
<comment type="cofactor">
    <cofactor evidence="1">
        <name>Fe(2+)</name>
        <dbReference type="ChEBI" id="CHEBI:29033"/>
    </cofactor>
</comment>
<dbReference type="GO" id="GO:0005506">
    <property type="term" value="F:iron ion binding"/>
    <property type="evidence" value="ECO:0007669"/>
    <property type="project" value="UniProtKB-ARBA"/>
</dbReference>
<dbReference type="EMBL" id="CP118166">
    <property type="protein sequence ID" value="WDI32165.1"/>
    <property type="molecule type" value="Genomic_DNA"/>
</dbReference>
<evidence type="ECO:0000256" key="1">
    <source>
        <dbReference type="ARBA" id="ARBA00001954"/>
    </source>
</evidence>
<evidence type="ECO:0000313" key="3">
    <source>
        <dbReference type="Proteomes" id="UP001214043"/>
    </source>
</evidence>
<dbReference type="Proteomes" id="UP001214043">
    <property type="component" value="Chromosome"/>
</dbReference>
<keyword evidence="2" id="KW-0223">Dioxygenase</keyword>
<evidence type="ECO:0000313" key="2">
    <source>
        <dbReference type="EMBL" id="WDI32165.1"/>
    </source>
</evidence>
<dbReference type="GO" id="GO:0016706">
    <property type="term" value="F:2-oxoglutarate-dependent dioxygenase activity"/>
    <property type="evidence" value="ECO:0007669"/>
    <property type="project" value="UniProtKB-ARBA"/>
</dbReference>
<organism evidence="2 3">
    <name type="scientific">Hyphococcus flavus</name>
    <dbReference type="NCBI Taxonomy" id="1866326"/>
    <lineage>
        <taxon>Bacteria</taxon>
        <taxon>Pseudomonadati</taxon>
        <taxon>Pseudomonadota</taxon>
        <taxon>Alphaproteobacteria</taxon>
        <taxon>Parvularculales</taxon>
        <taxon>Parvularculaceae</taxon>
        <taxon>Hyphococcus</taxon>
    </lineage>
</organism>
<dbReference type="SUPFAM" id="SSF51197">
    <property type="entry name" value="Clavaminate synthase-like"/>
    <property type="match status" value="1"/>
</dbReference>
<dbReference type="PANTHER" id="PTHR20883">
    <property type="entry name" value="PHYTANOYL-COA DIOXYGENASE DOMAIN CONTAINING 1"/>
    <property type="match status" value="1"/>
</dbReference>
<dbReference type="PANTHER" id="PTHR20883:SF48">
    <property type="entry name" value="ECTOINE DIOXYGENASE"/>
    <property type="match status" value="1"/>
</dbReference>
<keyword evidence="3" id="KW-1185">Reference proteome</keyword>
<keyword evidence="2" id="KW-0560">Oxidoreductase</keyword>
<dbReference type="RefSeq" id="WP_274494064.1">
    <property type="nucleotide sequence ID" value="NZ_CP118166.1"/>
</dbReference>
<dbReference type="InterPro" id="IPR008775">
    <property type="entry name" value="Phytyl_CoA_dOase-like"/>
</dbReference>
<name>A0AAE9ZEB4_9PROT</name>
<dbReference type="Gene3D" id="2.60.120.620">
    <property type="entry name" value="q2cbj1_9rhob like domain"/>
    <property type="match status" value="1"/>
</dbReference>
<dbReference type="Pfam" id="PF05721">
    <property type="entry name" value="PhyH"/>
    <property type="match status" value="1"/>
</dbReference>
<sequence length="297" mass="34701">MEFTFSDFSAPWFERPFFDEAAKQDQEPHIVRLAEDFRRDGYLKLALDFDPATLDAVEAETRALHGCARRVQHLWRRSAAIRDLACAPQVLSLLSALYGRRAFPFQTLNFPIGTQQRTHSDTFHFHSAPSRYMCGVWVALEDIDEDNGPLHYFPGSHALPIFTLEDIGSHHYGDYETYVAKLLHRCGFKKELGLMKRGEVLIWSANLFHGGERIKDPARTRLSQVTHYYFDDCMYFTPRLKESPFSKGRLRYPYDFSQNRFIKNRHFDGYVDVSFRDRLSNWRAVYMKHTPTTPVKS</sequence>
<gene>
    <name evidence="2" type="ORF">PUV54_03035</name>
</gene>
<dbReference type="AlphaFoldDB" id="A0AAE9ZEB4"/>